<dbReference type="Gene3D" id="3.20.20.80">
    <property type="entry name" value="Glycosidases"/>
    <property type="match status" value="1"/>
</dbReference>
<protein>
    <recommendedName>
        <fullName evidence="3">Cellulase (Glycosyl hydrolase family 5)</fullName>
    </recommendedName>
</protein>
<organism evidence="1 2">
    <name type="scientific">Mongoliibacter ruber</name>
    <dbReference type="NCBI Taxonomy" id="1750599"/>
    <lineage>
        <taxon>Bacteria</taxon>
        <taxon>Pseudomonadati</taxon>
        <taxon>Bacteroidota</taxon>
        <taxon>Cytophagia</taxon>
        <taxon>Cytophagales</taxon>
        <taxon>Cyclobacteriaceae</taxon>
        <taxon>Mongoliibacter</taxon>
    </lineage>
</organism>
<evidence type="ECO:0000313" key="2">
    <source>
        <dbReference type="Proteomes" id="UP000238157"/>
    </source>
</evidence>
<sequence length="491" mass="55799">MKDSLNAIIRILSFSVFCLFIQKTQAQTFALDHAEDRKTKVSIVGDKFFINGTPTYQGRFWSTSDGQEYPIEGLLFNSRMVQGVFDDLNPKTRSQWAYPDIEAWDPDRNTEEFVQAMASWRVHGLLGFTLNLQGGCPYGYCNTFPWDNSAFESDGSLRAAFMQRTERILNRADELGMVVILGLFYFGEDQNLADETAINNAVKNAVEWVLEKGFTNVIIEINNECSVGSYDHAILKCDRVHELITMAKQITRDGASLYVSTSLAGGHIPTDKIVEASDFILIHGNGVNDPSRITEISEEIRKKSVYSSKPLVNNEDDIPWKNTDQGWEEQGNNFVSSVKSFTSWGFFDFRQPNENLDYNLGFQGVPVNWQISSPRKRDFFRLLSDITGSEGSPSLELVFSKEIGNVISVNIEGGPKEIKVNKFECIVNNRSVLSAEKILEEIDFKGFANDVLSQNHWIKVRLTYVWDEKEVVVESPYYRNPWWPYGGFSKD</sequence>
<reference evidence="1 2" key="1">
    <citation type="submission" date="2018-03" db="EMBL/GenBank/DDBJ databases">
        <title>Genomic Encyclopedia of Archaeal and Bacterial Type Strains, Phase II (KMG-II): from individual species to whole genera.</title>
        <authorList>
            <person name="Goeker M."/>
        </authorList>
    </citation>
    <scope>NUCLEOTIDE SEQUENCE [LARGE SCALE GENOMIC DNA]</scope>
    <source>
        <strain evidence="1 2">DSM 27929</strain>
    </source>
</reference>
<evidence type="ECO:0008006" key="3">
    <source>
        <dbReference type="Google" id="ProtNLM"/>
    </source>
</evidence>
<dbReference type="InterPro" id="IPR017853">
    <property type="entry name" value="GH"/>
</dbReference>
<comment type="caution">
    <text evidence="1">The sequence shown here is derived from an EMBL/GenBank/DDBJ whole genome shotgun (WGS) entry which is preliminary data.</text>
</comment>
<dbReference type="SUPFAM" id="SSF51445">
    <property type="entry name" value="(Trans)glycosidases"/>
    <property type="match status" value="1"/>
</dbReference>
<gene>
    <name evidence="1" type="ORF">CLW00_102136</name>
</gene>
<dbReference type="RefSeq" id="WP_211300144.1">
    <property type="nucleotide sequence ID" value="NZ_PVTR01000002.1"/>
</dbReference>
<dbReference type="AlphaFoldDB" id="A0A2T0WSJ5"/>
<dbReference type="Proteomes" id="UP000238157">
    <property type="component" value="Unassembled WGS sequence"/>
</dbReference>
<name>A0A2T0WSJ5_9BACT</name>
<accession>A0A2T0WSJ5</accession>
<keyword evidence="2" id="KW-1185">Reference proteome</keyword>
<proteinExistence type="predicted"/>
<evidence type="ECO:0000313" key="1">
    <source>
        <dbReference type="EMBL" id="PRY89660.1"/>
    </source>
</evidence>
<dbReference type="EMBL" id="PVTR01000002">
    <property type="protein sequence ID" value="PRY89660.1"/>
    <property type="molecule type" value="Genomic_DNA"/>
</dbReference>